<feature type="domain" description="PilZ" evidence="2">
    <location>
        <begin position="49"/>
        <end position="146"/>
    </location>
</feature>
<evidence type="ECO:0000313" key="4">
    <source>
        <dbReference type="Proteomes" id="UP000234950"/>
    </source>
</evidence>
<protein>
    <recommendedName>
        <fullName evidence="2">PilZ domain-containing protein</fullName>
    </recommendedName>
</protein>
<keyword evidence="1" id="KW-1133">Transmembrane helix</keyword>
<evidence type="ECO:0000259" key="2">
    <source>
        <dbReference type="Pfam" id="PF07238"/>
    </source>
</evidence>
<dbReference type="SUPFAM" id="SSF141371">
    <property type="entry name" value="PilZ domain-like"/>
    <property type="match status" value="1"/>
</dbReference>
<proteinExistence type="predicted"/>
<keyword evidence="1" id="KW-0812">Transmembrane</keyword>
<dbReference type="Proteomes" id="UP000234950">
    <property type="component" value="Unassembled WGS sequence"/>
</dbReference>
<dbReference type="EMBL" id="PGVE01000095">
    <property type="protein sequence ID" value="PLS01440.1"/>
    <property type="molecule type" value="Genomic_DNA"/>
</dbReference>
<dbReference type="Pfam" id="PF07238">
    <property type="entry name" value="PilZ"/>
    <property type="match status" value="1"/>
</dbReference>
<keyword evidence="1" id="KW-0472">Membrane</keyword>
<dbReference type="InterPro" id="IPR009875">
    <property type="entry name" value="PilZ_domain"/>
</dbReference>
<dbReference type="AlphaFoldDB" id="A0A2N5H7G5"/>
<keyword evidence="4" id="KW-1185">Reference proteome</keyword>
<sequence length="158" mass="18416">MGLITNYLGEFTLATTYLVVAVILFIVIISAVRFTARKKKTIVPSRDNRRTAFRLSLWEHECTLTAPSFPGKVFYGTIRDISISGVRLISYEDLTGVEDLRVHFELEEYFSLPGKIERRKKMDNGLYDFGIRFVRLDEKTEQKLFKILWDKSREKVVL</sequence>
<accession>A0A2N5H7G5</accession>
<dbReference type="Gene3D" id="2.40.10.220">
    <property type="entry name" value="predicted glycosyltransferase like domains"/>
    <property type="match status" value="1"/>
</dbReference>
<feature type="transmembrane region" description="Helical" evidence="1">
    <location>
        <begin position="12"/>
        <end position="36"/>
    </location>
</feature>
<gene>
    <name evidence="3" type="ORF">CVD27_25075</name>
</gene>
<organism evidence="3 4">
    <name type="scientific">Neobacillus cucumis</name>
    <dbReference type="NCBI Taxonomy" id="1740721"/>
    <lineage>
        <taxon>Bacteria</taxon>
        <taxon>Bacillati</taxon>
        <taxon>Bacillota</taxon>
        <taxon>Bacilli</taxon>
        <taxon>Bacillales</taxon>
        <taxon>Bacillaceae</taxon>
        <taxon>Neobacillus</taxon>
    </lineage>
</organism>
<name>A0A2N5H7G5_9BACI</name>
<evidence type="ECO:0000313" key="3">
    <source>
        <dbReference type="EMBL" id="PLS01440.1"/>
    </source>
</evidence>
<evidence type="ECO:0000256" key="1">
    <source>
        <dbReference type="SAM" id="Phobius"/>
    </source>
</evidence>
<reference evidence="3 4" key="1">
    <citation type="submission" date="2017-11" db="EMBL/GenBank/DDBJ databases">
        <title>Comparitive Functional Genomics of Dry Heat Resistant strains isolated from the Viking Spacecraft.</title>
        <authorList>
            <person name="Seuylemezian A."/>
            <person name="Cooper K."/>
            <person name="Vaishampayan P."/>
        </authorList>
    </citation>
    <scope>NUCLEOTIDE SEQUENCE [LARGE SCALE GENOMIC DNA]</scope>
    <source>
        <strain evidence="3 4">V32-6</strain>
    </source>
</reference>
<dbReference type="GO" id="GO:0035438">
    <property type="term" value="F:cyclic-di-GMP binding"/>
    <property type="evidence" value="ECO:0007669"/>
    <property type="project" value="InterPro"/>
</dbReference>
<comment type="caution">
    <text evidence="3">The sequence shown here is derived from an EMBL/GenBank/DDBJ whole genome shotgun (WGS) entry which is preliminary data.</text>
</comment>
<dbReference type="OrthoDB" id="2874176at2"/>